<dbReference type="GO" id="GO:0005737">
    <property type="term" value="C:cytoplasm"/>
    <property type="evidence" value="ECO:0007669"/>
    <property type="project" value="UniProtKB-ARBA"/>
</dbReference>
<dbReference type="InterPro" id="IPR018159">
    <property type="entry name" value="Spectrin/alpha-actinin"/>
</dbReference>
<gene>
    <name evidence="2" type="ORF">J437_LFUL018158</name>
</gene>
<evidence type="ECO:0000256" key="1">
    <source>
        <dbReference type="ARBA" id="ARBA00022737"/>
    </source>
</evidence>
<dbReference type="InterPro" id="IPR002017">
    <property type="entry name" value="Spectrin_repeat"/>
</dbReference>
<dbReference type="OrthoDB" id="7464504at2759"/>
<reference evidence="2" key="1">
    <citation type="submission" date="2013-04" db="EMBL/GenBank/DDBJ databases">
        <authorList>
            <person name="Qu J."/>
            <person name="Murali S.C."/>
            <person name="Bandaranaike D."/>
            <person name="Bellair M."/>
            <person name="Blankenburg K."/>
            <person name="Chao H."/>
            <person name="Dinh H."/>
            <person name="Doddapaneni H."/>
            <person name="Downs B."/>
            <person name="Dugan-Rocha S."/>
            <person name="Elkadiri S."/>
            <person name="Gnanaolivu R.D."/>
            <person name="Hernandez B."/>
            <person name="Javaid M."/>
            <person name="Jayaseelan J.C."/>
            <person name="Lee S."/>
            <person name="Li M."/>
            <person name="Ming W."/>
            <person name="Munidasa M."/>
            <person name="Muniz J."/>
            <person name="Nguyen L."/>
            <person name="Ongeri F."/>
            <person name="Osuji N."/>
            <person name="Pu L.-L."/>
            <person name="Puazo M."/>
            <person name="Qu C."/>
            <person name="Quiroz J."/>
            <person name="Raj R."/>
            <person name="Weissenberger G."/>
            <person name="Xin Y."/>
            <person name="Zou X."/>
            <person name="Han Y."/>
            <person name="Richards S."/>
            <person name="Worley K."/>
            <person name="Muzny D."/>
            <person name="Gibbs R."/>
        </authorList>
    </citation>
    <scope>NUCLEOTIDE SEQUENCE</scope>
    <source>
        <strain evidence="2">Sampled in the wild</strain>
    </source>
</reference>
<dbReference type="AlphaFoldDB" id="A0A8K0KV39"/>
<sequence>QNFLTDLSASAKRIEALDAAVAEFEAQGHSQLEKVKAKQAHIHRLWDHLNWLKTQKEKSLEGASSVELFNRTCDEARDWMLEKMEQLEGDGGEGGLRHSRDLRTVQALQRRHQHLERELAPVQEKVNRVNLLADSVKSAYPDERANVNNRQKEIQELWQKVMTKAAERRARLEDAVGQQIFMNNSKNLLNWMDSVREALASEEVAKDVPTAEELLQKNKELKDDILAHEDE</sequence>
<keyword evidence="3" id="KW-1185">Reference proteome</keyword>
<dbReference type="Pfam" id="PF00435">
    <property type="entry name" value="Spectrin"/>
    <property type="match status" value="2"/>
</dbReference>
<organism evidence="2 3">
    <name type="scientific">Ladona fulva</name>
    <name type="common">Scarce chaser dragonfly</name>
    <name type="synonym">Libellula fulva</name>
    <dbReference type="NCBI Taxonomy" id="123851"/>
    <lineage>
        <taxon>Eukaryota</taxon>
        <taxon>Metazoa</taxon>
        <taxon>Ecdysozoa</taxon>
        <taxon>Arthropoda</taxon>
        <taxon>Hexapoda</taxon>
        <taxon>Insecta</taxon>
        <taxon>Pterygota</taxon>
        <taxon>Palaeoptera</taxon>
        <taxon>Odonata</taxon>
        <taxon>Epiprocta</taxon>
        <taxon>Anisoptera</taxon>
        <taxon>Libelluloidea</taxon>
        <taxon>Libellulidae</taxon>
        <taxon>Ladona</taxon>
    </lineage>
</organism>
<accession>A0A8K0KV39</accession>
<name>A0A8K0KV39_LADFU</name>
<dbReference type="Gene3D" id="1.20.58.60">
    <property type="match status" value="2"/>
</dbReference>
<evidence type="ECO:0000313" key="2">
    <source>
        <dbReference type="EMBL" id="KAG8238738.1"/>
    </source>
</evidence>
<reference evidence="2" key="2">
    <citation type="submission" date="2017-10" db="EMBL/GenBank/DDBJ databases">
        <title>Ladona fulva Genome sequencing and assembly.</title>
        <authorList>
            <person name="Murali S."/>
            <person name="Richards S."/>
            <person name="Bandaranaike D."/>
            <person name="Bellair M."/>
            <person name="Blankenburg K."/>
            <person name="Chao H."/>
            <person name="Dinh H."/>
            <person name="Doddapaneni H."/>
            <person name="Dugan-Rocha S."/>
            <person name="Elkadiri S."/>
            <person name="Gnanaolivu R."/>
            <person name="Hernandez B."/>
            <person name="Skinner E."/>
            <person name="Javaid M."/>
            <person name="Lee S."/>
            <person name="Li M."/>
            <person name="Ming W."/>
            <person name="Munidasa M."/>
            <person name="Muniz J."/>
            <person name="Nguyen L."/>
            <person name="Hughes D."/>
            <person name="Osuji N."/>
            <person name="Pu L.-L."/>
            <person name="Puazo M."/>
            <person name="Qu C."/>
            <person name="Quiroz J."/>
            <person name="Raj R."/>
            <person name="Weissenberger G."/>
            <person name="Xin Y."/>
            <person name="Zou X."/>
            <person name="Han Y."/>
            <person name="Worley K."/>
            <person name="Muzny D."/>
            <person name="Gibbs R."/>
        </authorList>
    </citation>
    <scope>NUCLEOTIDE SEQUENCE</scope>
    <source>
        <strain evidence="2">Sampled in the wild</strain>
    </source>
</reference>
<evidence type="ECO:0000313" key="3">
    <source>
        <dbReference type="Proteomes" id="UP000792457"/>
    </source>
</evidence>
<dbReference type="PANTHER" id="PTHR11915">
    <property type="entry name" value="SPECTRIN/FILAMIN RELATED CYTOSKELETAL PROTEIN"/>
    <property type="match status" value="1"/>
</dbReference>
<comment type="caution">
    <text evidence="2">The sequence shown here is derived from an EMBL/GenBank/DDBJ whole genome shotgun (WGS) entry which is preliminary data.</text>
</comment>
<dbReference type="EMBL" id="KZ309425">
    <property type="protein sequence ID" value="KAG8238738.1"/>
    <property type="molecule type" value="Genomic_DNA"/>
</dbReference>
<keyword evidence="1" id="KW-0677">Repeat</keyword>
<proteinExistence type="predicted"/>
<dbReference type="SMART" id="SM00150">
    <property type="entry name" value="SPEC"/>
    <property type="match status" value="1"/>
</dbReference>
<feature type="non-terminal residue" evidence="2">
    <location>
        <position position="231"/>
    </location>
</feature>
<dbReference type="Proteomes" id="UP000792457">
    <property type="component" value="Unassembled WGS sequence"/>
</dbReference>
<dbReference type="SUPFAM" id="SSF46966">
    <property type="entry name" value="Spectrin repeat"/>
    <property type="match status" value="3"/>
</dbReference>
<protein>
    <submittedName>
        <fullName evidence="2">Uncharacterized protein</fullName>
    </submittedName>
</protein>
<dbReference type="CDD" id="cd00176">
    <property type="entry name" value="SPEC"/>
    <property type="match status" value="1"/>
</dbReference>